<sequence>MNRPTSTAVRAAGILALPLVLMSCSSWHSIGKGPPADYVAREKPRSVRVSLAESTLVLSRPIVRGDTVVGLDLDARPVRPVALPAADIRNLEVPSPKGSTAAKVVVGTFWVTGLALAVAFAFHRDPGIP</sequence>
<organism evidence="3 4">
    <name type="scientific">Eiseniibacteriota bacterium</name>
    <dbReference type="NCBI Taxonomy" id="2212470"/>
    <lineage>
        <taxon>Bacteria</taxon>
        <taxon>Candidatus Eiseniibacteriota</taxon>
    </lineage>
</organism>
<feature type="transmembrane region" description="Helical" evidence="1">
    <location>
        <begin position="101"/>
        <end position="122"/>
    </location>
</feature>
<evidence type="ECO:0000313" key="3">
    <source>
        <dbReference type="EMBL" id="TMQ65667.1"/>
    </source>
</evidence>
<evidence type="ECO:0000256" key="1">
    <source>
        <dbReference type="SAM" id="Phobius"/>
    </source>
</evidence>
<dbReference type="PROSITE" id="PS51257">
    <property type="entry name" value="PROKAR_LIPOPROTEIN"/>
    <property type="match status" value="1"/>
</dbReference>
<comment type="caution">
    <text evidence="3">The sequence shown here is derived from an EMBL/GenBank/DDBJ whole genome shotgun (WGS) entry which is preliminary data.</text>
</comment>
<dbReference type="Proteomes" id="UP000319829">
    <property type="component" value="Unassembled WGS sequence"/>
</dbReference>
<dbReference type="EMBL" id="VBOU01000078">
    <property type="protein sequence ID" value="TMQ53981.1"/>
    <property type="molecule type" value="Genomic_DNA"/>
</dbReference>
<reference evidence="4 5" key="1">
    <citation type="journal article" date="2019" name="Nat. Microbiol.">
        <title>Mediterranean grassland soil C-N compound turnover is dependent on rainfall and depth, and is mediated by genomically divergent microorganisms.</title>
        <authorList>
            <person name="Diamond S."/>
            <person name="Andeer P.F."/>
            <person name="Li Z."/>
            <person name="Crits-Christoph A."/>
            <person name="Burstein D."/>
            <person name="Anantharaman K."/>
            <person name="Lane K.R."/>
            <person name="Thomas B.C."/>
            <person name="Pan C."/>
            <person name="Northen T.R."/>
            <person name="Banfield J.F."/>
        </authorList>
    </citation>
    <scope>NUCLEOTIDE SEQUENCE [LARGE SCALE GENOMIC DNA]</scope>
    <source>
        <strain evidence="2">WS_4</strain>
        <strain evidence="3">WS_7</strain>
    </source>
</reference>
<dbReference type="Proteomes" id="UP000317366">
    <property type="component" value="Unassembled WGS sequence"/>
</dbReference>
<protein>
    <recommendedName>
        <fullName evidence="6">Lipoprotein</fullName>
    </recommendedName>
</protein>
<keyword evidence="1" id="KW-0472">Membrane</keyword>
<accession>A0A538TPW4</accession>
<evidence type="ECO:0000313" key="4">
    <source>
        <dbReference type="Proteomes" id="UP000317366"/>
    </source>
</evidence>
<name>A0A538TPW4_UNCEI</name>
<dbReference type="AlphaFoldDB" id="A0A538TPW4"/>
<gene>
    <name evidence="2" type="ORF">E6K74_07590</name>
    <name evidence="3" type="ORF">E6K77_02410</name>
</gene>
<keyword evidence="1" id="KW-1133">Transmembrane helix</keyword>
<dbReference type="EMBL" id="VBOX01000017">
    <property type="protein sequence ID" value="TMQ65667.1"/>
    <property type="molecule type" value="Genomic_DNA"/>
</dbReference>
<evidence type="ECO:0000313" key="5">
    <source>
        <dbReference type="Proteomes" id="UP000319829"/>
    </source>
</evidence>
<evidence type="ECO:0008006" key="6">
    <source>
        <dbReference type="Google" id="ProtNLM"/>
    </source>
</evidence>
<evidence type="ECO:0000313" key="2">
    <source>
        <dbReference type="EMBL" id="TMQ53981.1"/>
    </source>
</evidence>
<keyword evidence="1" id="KW-0812">Transmembrane</keyword>
<proteinExistence type="predicted"/>